<accession>A0A024GFT8</accession>
<dbReference type="OrthoDB" id="78306at2759"/>
<reference evidence="2 3" key="1">
    <citation type="submission" date="2012-05" db="EMBL/GenBank/DDBJ databases">
        <title>Recombination and specialization in a pathogen metapopulation.</title>
        <authorList>
            <person name="Gardiner A."/>
            <person name="Kemen E."/>
            <person name="Schultz-Larsen T."/>
            <person name="MacLean D."/>
            <person name="Van Oosterhout C."/>
            <person name="Jones J.D.G."/>
        </authorList>
    </citation>
    <scope>NUCLEOTIDE SEQUENCE [LARGE SCALE GENOMIC DNA]</scope>
    <source>
        <strain evidence="2 3">Ac Nc2</strain>
    </source>
</reference>
<dbReference type="InParanoid" id="A0A024GFT8"/>
<evidence type="ECO:0000256" key="1">
    <source>
        <dbReference type="SAM" id="MobiDB-lite"/>
    </source>
</evidence>
<dbReference type="Proteomes" id="UP000053237">
    <property type="component" value="Unassembled WGS sequence"/>
</dbReference>
<dbReference type="EMBL" id="CAIX01000105">
    <property type="protein sequence ID" value="CCI45741.1"/>
    <property type="molecule type" value="Genomic_DNA"/>
</dbReference>
<proteinExistence type="predicted"/>
<protein>
    <submittedName>
        <fullName evidence="2">Uncharacterized protein</fullName>
    </submittedName>
</protein>
<keyword evidence="3" id="KW-1185">Reference proteome</keyword>
<feature type="region of interest" description="Disordered" evidence="1">
    <location>
        <begin position="1"/>
        <end position="31"/>
    </location>
</feature>
<gene>
    <name evidence="2" type="ORF">BN9_066380</name>
</gene>
<feature type="compositionally biased region" description="Polar residues" evidence="1">
    <location>
        <begin position="91"/>
        <end position="105"/>
    </location>
</feature>
<dbReference type="AlphaFoldDB" id="A0A024GFT8"/>
<evidence type="ECO:0000313" key="3">
    <source>
        <dbReference type="Proteomes" id="UP000053237"/>
    </source>
</evidence>
<feature type="region of interest" description="Disordered" evidence="1">
    <location>
        <begin position="86"/>
        <end position="130"/>
    </location>
</feature>
<organism evidence="2 3">
    <name type="scientific">Albugo candida</name>
    <dbReference type="NCBI Taxonomy" id="65357"/>
    <lineage>
        <taxon>Eukaryota</taxon>
        <taxon>Sar</taxon>
        <taxon>Stramenopiles</taxon>
        <taxon>Oomycota</taxon>
        <taxon>Peronosporomycetes</taxon>
        <taxon>Albuginales</taxon>
        <taxon>Albuginaceae</taxon>
        <taxon>Albugo</taxon>
    </lineage>
</organism>
<sequence>MSTLTSSDLHIKRSSTRVRAPPGGASNLSFGPSGFGAISDHVGYSNAQNDIISCHTSLMEQNNLALRQPIQAHTVRKSSASILDSFDCEPSGSSKSRMNNQNQYESYPDNRMLKSSSQPSKSSQEDYRLASHREYRRREPQEIMSPLSKLMNDHNERYEPTTCHYQTMHQQHSTRSHTDNQDQIFLHHVPDQVKCISHNHMRQEVATPKVACVGTRAASRQPPGGHSNWNPFCSN</sequence>
<name>A0A024GFT8_9STRA</name>
<comment type="caution">
    <text evidence="2">The sequence shown here is derived from an EMBL/GenBank/DDBJ whole genome shotgun (WGS) entry which is preliminary data.</text>
</comment>
<evidence type="ECO:0000313" key="2">
    <source>
        <dbReference type="EMBL" id="CCI45741.1"/>
    </source>
</evidence>
<feature type="region of interest" description="Disordered" evidence="1">
    <location>
        <begin position="216"/>
        <end position="235"/>
    </location>
</feature>